<evidence type="ECO:0000256" key="1">
    <source>
        <dbReference type="SAM" id="MobiDB-lite"/>
    </source>
</evidence>
<feature type="compositionally biased region" description="Low complexity" evidence="1">
    <location>
        <begin position="157"/>
        <end position="174"/>
    </location>
</feature>
<feature type="region of interest" description="Disordered" evidence="1">
    <location>
        <begin position="103"/>
        <end position="222"/>
    </location>
</feature>
<gene>
    <name evidence="2" type="ORF">OUZ56_029680</name>
</gene>
<name>A0ABR0B7I0_9CRUS</name>
<accession>A0ABR0B7I0</accession>
<feature type="compositionally biased region" description="Pro residues" evidence="1">
    <location>
        <begin position="182"/>
        <end position="197"/>
    </location>
</feature>
<organism evidence="2 3">
    <name type="scientific">Daphnia magna</name>
    <dbReference type="NCBI Taxonomy" id="35525"/>
    <lineage>
        <taxon>Eukaryota</taxon>
        <taxon>Metazoa</taxon>
        <taxon>Ecdysozoa</taxon>
        <taxon>Arthropoda</taxon>
        <taxon>Crustacea</taxon>
        <taxon>Branchiopoda</taxon>
        <taxon>Diplostraca</taxon>
        <taxon>Cladocera</taxon>
        <taxon>Anomopoda</taxon>
        <taxon>Daphniidae</taxon>
        <taxon>Daphnia</taxon>
    </lineage>
</organism>
<protein>
    <submittedName>
        <fullName evidence="2">Uncharacterized protein</fullName>
    </submittedName>
</protein>
<dbReference type="EMBL" id="JAOYFB010000040">
    <property type="protein sequence ID" value="KAK4037649.1"/>
    <property type="molecule type" value="Genomic_DNA"/>
</dbReference>
<reference evidence="2 3" key="1">
    <citation type="journal article" date="2023" name="Nucleic Acids Res.">
        <title>The hologenome of Daphnia magna reveals possible DNA methylation and microbiome-mediated evolution of the host genome.</title>
        <authorList>
            <person name="Chaturvedi A."/>
            <person name="Li X."/>
            <person name="Dhandapani V."/>
            <person name="Marshall H."/>
            <person name="Kissane S."/>
            <person name="Cuenca-Cambronero M."/>
            <person name="Asole G."/>
            <person name="Calvet F."/>
            <person name="Ruiz-Romero M."/>
            <person name="Marangio P."/>
            <person name="Guigo R."/>
            <person name="Rago D."/>
            <person name="Mirbahai L."/>
            <person name="Eastwood N."/>
            <person name="Colbourne J.K."/>
            <person name="Zhou J."/>
            <person name="Mallon E."/>
            <person name="Orsini L."/>
        </authorList>
    </citation>
    <scope>NUCLEOTIDE SEQUENCE [LARGE SCALE GENOMIC DNA]</scope>
    <source>
        <strain evidence="2">LRV0_1</strain>
    </source>
</reference>
<feature type="compositionally biased region" description="Basic residues" evidence="1">
    <location>
        <begin position="132"/>
        <end position="145"/>
    </location>
</feature>
<evidence type="ECO:0000313" key="2">
    <source>
        <dbReference type="EMBL" id="KAK4037649.1"/>
    </source>
</evidence>
<comment type="caution">
    <text evidence="2">The sequence shown here is derived from an EMBL/GenBank/DDBJ whole genome shotgun (WGS) entry which is preliminary data.</text>
</comment>
<proteinExistence type="predicted"/>
<evidence type="ECO:0000313" key="3">
    <source>
        <dbReference type="Proteomes" id="UP001234178"/>
    </source>
</evidence>
<dbReference type="Proteomes" id="UP001234178">
    <property type="component" value="Unassembled WGS sequence"/>
</dbReference>
<sequence length="222" mass="24999">MRDRTLLRVRGFSSGSSPAVLVPPSGLVCVDAHTLERDWVSRELDRLELRHFAVVATWRFRYPSHQLPGNADLIAARERTLSLEVALAAINDPQQLTQTLRHYQEGGNYRQRNQSNRRLGDRCTDSPSIQPYRRHPRNHRSHWNHPQRTPVAGGNIDQQRTRPPQTTQRAPDQPVQAAGPASGPPQPLPPPTPPPVTNHPREPVINISVPDVPLPHLEEINV</sequence>
<keyword evidence="3" id="KW-1185">Reference proteome</keyword>